<evidence type="ECO:0000313" key="3">
    <source>
        <dbReference type="EMBL" id="RPD63119.1"/>
    </source>
</evidence>
<dbReference type="EMBL" id="ML122257">
    <property type="protein sequence ID" value="RPD63119.1"/>
    <property type="molecule type" value="Genomic_DNA"/>
</dbReference>
<organism evidence="3 4">
    <name type="scientific">Lentinus tigrinus ALCF2SS1-6</name>
    <dbReference type="NCBI Taxonomy" id="1328759"/>
    <lineage>
        <taxon>Eukaryota</taxon>
        <taxon>Fungi</taxon>
        <taxon>Dikarya</taxon>
        <taxon>Basidiomycota</taxon>
        <taxon>Agaricomycotina</taxon>
        <taxon>Agaricomycetes</taxon>
        <taxon>Polyporales</taxon>
        <taxon>Polyporaceae</taxon>
        <taxon>Lentinus</taxon>
    </lineage>
</organism>
<dbReference type="InterPro" id="IPR032675">
    <property type="entry name" value="LRR_dom_sf"/>
</dbReference>
<dbReference type="SUPFAM" id="SSF52047">
    <property type="entry name" value="RNI-like"/>
    <property type="match status" value="1"/>
</dbReference>
<feature type="region of interest" description="Disordered" evidence="1">
    <location>
        <begin position="474"/>
        <end position="493"/>
    </location>
</feature>
<evidence type="ECO:0000313" key="4">
    <source>
        <dbReference type="Proteomes" id="UP000313359"/>
    </source>
</evidence>
<feature type="signal peptide" evidence="2">
    <location>
        <begin position="1"/>
        <end position="23"/>
    </location>
</feature>
<feature type="compositionally biased region" description="Basic and acidic residues" evidence="1">
    <location>
        <begin position="483"/>
        <end position="493"/>
    </location>
</feature>
<feature type="chain" id="PRO_5022834562" description="F-box domain-containing protein" evidence="2">
    <location>
        <begin position="24"/>
        <end position="493"/>
    </location>
</feature>
<evidence type="ECO:0000256" key="1">
    <source>
        <dbReference type="SAM" id="MobiDB-lite"/>
    </source>
</evidence>
<dbReference type="OrthoDB" id="2755760at2759"/>
<name>A0A5C2SIZ6_9APHY</name>
<evidence type="ECO:0008006" key="5">
    <source>
        <dbReference type="Google" id="ProtNLM"/>
    </source>
</evidence>
<proteinExistence type="predicted"/>
<protein>
    <recommendedName>
        <fullName evidence="5">F-box domain-containing protein</fullName>
    </recommendedName>
</protein>
<sequence>MENFRLNHDILLSILALCDTSSAAALMRTCSTVYKEGARYVLAGDVRVEGEDNLWSFLFFIVSEGMNRFRFLRRLSLSLGRIMDEELAFVLEGALKTMSHLNSLTIHKAEDLLLSRKRLRLVISRIPTLRHLELYNAQKLTCRLVKDLHVGLKSLRLGYGQLARPSGGVSPFLETVDEQQVQQYHPVSLCKQVAPTLEELFIARGMGGYPLPDDSVTYPHMRKLMLEDDLPNASAYIRKFPNLTYLSVTSNYGVNGSFADYSEEYLLCRQNNITEHLRGITWKHLRTYQGQLLGLYLIAPLCPIERLIFKQTVDRSSLSLLRPVLDTAKPTHLDITFLGNPLGPSPLEIPAVLREPVCASLESLKISITLDRADRDGDIGVCTESLLSSLASLPLSSLHLTIVTGGLVDPTRPTIESDPKDPEGVIVTYVPYPLVPVERSLDVFEPLTYAQKVADAVPTIQDVTIRVCGPREKHARGTRLRRGRDGAMETARL</sequence>
<accession>A0A5C2SIZ6</accession>
<dbReference type="Proteomes" id="UP000313359">
    <property type="component" value="Unassembled WGS sequence"/>
</dbReference>
<reference evidence="3" key="1">
    <citation type="journal article" date="2018" name="Genome Biol. Evol.">
        <title>Genomics and development of Lentinus tigrinus, a white-rot wood-decaying mushroom with dimorphic fruiting bodies.</title>
        <authorList>
            <person name="Wu B."/>
            <person name="Xu Z."/>
            <person name="Knudson A."/>
            <person name="Carlson A."/>
            <person name="Chen N."/>
            <person name="Kovaka S."/>
            <person name="LaButti K."/>
            <person name="Lipzen A."/>
            <person name="Pennachio C."/>
            <person name="Riley R."/>
            <person name="Schakwitz W."/>
            <person name="Umezawa K."/>
            <person name="Ohm R.A."/>
            <person name="Grigoriev I.V."/>
            <person name="Nagy L.G."/>
            <person name="Gibbons J."/>
            <person name="Hibbett D."/>
        </authorList>
    </citation>
    <scope>NUCLEOTIDE SEQUENCE [LARGE SCALE GENOMIC DNA]</scope>
    <source>
        <strain evidence="3">ALCF2SS1-6</strain>
    </source>
</reference>
<evidence type="ECO:0000256" key="2">
    <source>
        <dbReference type="SAM" id="SignalP"/>
    </source>
</evidence>
<keyword evidence="4" id="KW-1185">Reference proteome</keyword>
<gene>
    <name evidence="3" type="ORF">L227DRAFT_599335</name>
</gene>
<keyword evidence="2" id="KW-0732">Signal</keyword>
<dbReference type="AlphaFoldDB" id="A0A5C2SIZ6"/>
<dbReference type="Gene3D" id="3.80.10.10">
    <property type="entry name" value="Ribonuclease Inhibitor"/>
    <property type="match status" value="1"/>
</dbReference>